<dbReference type="SMART" id="SM00487">
    <property type="entry name" value="DEXDc"/>
    <property type="match status" value="1"/>
</dbReference>
<keyword evidence="6" id="KW-0067">ATP-binding</keyword>
<dbReference type="PANTHER" id="PTHR47958">
    <property type="entry name" value="ATP-DEPENDENT RNA HELICASE DBP3"/>
    <property type="match status" value="1"/>
</dbReference>
<dbReference type="InterPro" id="IPR011545">
    <property type="entry name" value="DEAD/DEAH_box_helicase_dom"/>
</dbReference>
<protein>
    <recommendedName>
        <fullName evidence="10">ATP-dependent RNA helicase eIF4A</fullName>
        <ecNumber evidence="1">3.6.4.13</ecNumber>
    </recommendedName>
    <alternativeName>
        <fullName evidence="12">Eukaryotic initiation factor 4A</fullName>
    </alternativeName>
</protein>
<accession>A0A1B9IQR2</accession>
<feature type="domain" description="Helicase C-terminal" evidence="16">
    <location>
        <begin position="216"/>
        <end position="377"/>
    </location>
</feature>
<dbReference type="GO" id="GO:0005524">
    <property type="term" value="F:ATP binding"/>
    <property type="evidence" value="ECO:0007669"/>
    <property type="project" value="UniProtKB-KW"/>
</dbReference>
<feature type="domain" description="DEAD-box RNA helicase Q" evidence="17">
    <location>
        <begin position="4"/>
        <end position="32"/>
    </location>
</feature>
<reference evidence="18 19" key="1">
    <citation type="submission" date="2013-07" db="EMBL/GenBank/DDBJ databases">
        <title>The Genome Sequence of Kwoniella mangroviensis CBS10435.</title>
        <authorList>
            <consortium name="The Broad Institute Genome Sequencing Platform"/>
            <person name="Cuomo C."/>
            <person name="Litvintseva A."/>
            <person name="Chen Y."/>
            <person name="Heitman J."/>
            <person name="Sun S."/>
            <person name="Springer D."/>
            <person name="Dromer F."/>
            <person name="Young S.K."/>
            <person name="Zeng Q."/>
            <person name="Gargeya S."/>
            <person name="Fitzgerald M."/>
            <person name="Abouelleil A."/>
            <person name="Alvarado L."/>
            <person name="Berlin A.M."/>
            <person name="Chapman S.B."/>
            <person name="Dewar J."/>
            <person name="Goldberg J."/>
            <person name="Griggs A."/>
            <person name="Gujja S."/>
            <person name="Hansen M."/>
            <person name="Howarth C."/>
            <person name="Imamovic A."/>
            <person name="Larimer J."/>
            <person name="McCowan C."/>
            <person name="Murphy C."/>
            <person name="Pearson M."/>
            <person name="Priest M."/>
            <person name="Roberts A."/>
            <person name="Saif S."/>
            <person name="Shea T."/>
            <person name="Sykes S."/>
            <person name="Wortman J."/>
            <person name="Nusbaum C."/>
            <person name="Birren B."/>
        </authorList>
    </citation>
    <scope>NUCLEOTIDE SEQUENCE [LARGE SCALE GENOMIC DNA]</scope>
    <source>
        <strain evidence="18 19">CBS 10435</strain>
    </source>
</reference>
<dbReference type="PROSITE" id="PS51192">
    <property type="entry name" value="HELICASE_ATP_BIND_1"/>
    <property type="match status" value="1"/>
</dbReference>
<evidence type="ECO:0000256" key="2">
    <source>
        <dbReference type="ARBA" id="ARBA00022540"/>
    </source>
</evidence>
<evidence type="ECO:0000256" key="4">
    <source>
        <dbReference type="ARBA" id="ARBA00022801"/>
    </source>
</evidence>
<evidence type="ECO:0000256" key="3">
    <source>
        <dbReference type="ARBA" id="ARBA00022741"/>
    </source>
</evidence>
<dbReference type="GO" id="GO:0016787">
    <property type="term" value="F:hydrolase activity"/>
    <property type="evidence" value="ECO:0007669"/>
    <property type="project" value="UniProtKB-KW"/>
</dbReference>
<evidence type="ECO:0000256" key="11">
    <source>
        <dbReference type="ARBA" id="ARBA00024769"/>
    </source>
</evidence>
<dbReference type="OrthoDB" id="10265785at2759"/>
<gene>
    <name evidence="18" type="ORF">L486_03903</name>
</gene>
<dbReference type="FunFam" id="3.40.50.300:FF:000031">
    <property type="entry name" value="Eukaryotic initiation factor 4A-III"/>
    <property type="match status" value="1"/>
</dbReference>
<dbReference type="InterPro" id="IPR014014">
    <property type="entry name" value="RNA_helicase_DEAD_Q_motif"/>
</dbReference>
<evidence type="ECO:0000259" key="15">
    <source>
        <dbReference type="PROSITE" id="PS51192"/>
    </source>
</evidence>
<dbReference type="Pfam" id="PF00270">
    <property type="entry name" value="DEAD"/>
    <property type="match status" value="1"/>
</dbReference>
<dbReference type="EC" id="3.6.4.13" evidence="1"/>
<evidence type="ECO:0000256" key="7">
    <source>
        <dbReference type="ARBA" id="ARBA00022884"/>
    </source>
</evidence>
<dbReference type="STRING" id="1331196.A0A1B9IQR2"/>
<dbReference type="CDD" id="cd18045">
    <property type="entry name" value="DEADc_EIF4AIII_DDX48"/>
    <property type="match status" value="1"/>
</dbReference>
<keyword evidence="4" id="KW-0378">Hydrolase</keyword>
<dbReference type="Proteomes" id="UP000092583">
    <property type="component" value="Unassembled WGS sequence"/>
</dbReference>
<evidence type="ECO:0000313" key="18">
    <source>
        <dbReference type="EMBL" id="OCF57882.1"/>
    </source>
</evidence>
<comment type="catalytic activity">
    <reaction evidence="13">
        <text>ATP + H2O = ADP + phosphate + H(+)</text>
        <dbReference type="Rhea" id="RHEA:13065"/>
        <dbReference type="ChEBI" id="CHEBI:15377"/>
        <dbReference type="ChEBI" id="CHEBI:15378"/>
        <dbReference type="ChEBI" id="CHEBI:30616"/>
        <dbReference type="ChEBI" id="CHEBI:43474"/>
        <dbReference type="ChEBI" id="CHEBI:456216"/>
        <dbReference type="EC" id="3.6.4.13"/>
    </reaction>
</comment>
<evidence type="ECO:0000256" key="6">
    <source>
        <dbReference type="ARBA" id="ARBA00022840"/>
    </source>
</evidence>
<keyword evidence="2" id="KW-0396">Initiation factor</keyword>
<dbReference type="FunFam" id="3.40.50.300:FF:000089">
    <property type="entry name" value="Eukaryotic initiation factor 4A-II"/>
    <property type="match status" value="1"/>
</dbReference>
<comment type="similarity">
    <text evidence="9">Belongs to the DEAD box helicase family. eIF4A subfamily.</text>
</comment>
<dbReference type="GO" id="GO:0003724">
    <property type="term" value="F:RNA helicase activity"/>
    <property type="evidence" value="ECO:0007669"/>
    <property type="project" value="UniProtKB-EC"/>
</dbReference>
<evidence type="ECO:0000256" key="5">
    <source>
        <dbReference type="ARBA" id="ARBA00022806"/>
    </source>
</evidence>
<evidence type="ECO:0000256" key="9">
    <source>
        <dbReference type="ARBA" id="ARBA00024352"/>
    </source>
</evidence>
<dbReference type="InterPro" id="IPR027417">
    <property type="entry name" value="P-loop_NTPase"/>
</dbReference>
<keyword evidence="3" id="KW-0547">Nucleotide-binding</keyword>
<evidence type="ECO:0000256" key="13">
    <source>
        <dbReference type="ARBA" id="ARBA00047984"/>
    </source>
</evidence>
<evidence type="ECO:0000256" key="12">
    <source>
        <dbReference type="ARBA" id="ARBA00032223"/>
    </source>
</evidence>
<evidence type="ECO:0000256" key="1">
    <source>
        <dbReference type="ARBA" id="ARBA00012552"/>
    </source>
</evidence>
<evidence type="ECO:0000256" key="10">
    <source>
        <dbReference type="ARBA" id="ARBA00024412"/>
    </source>
</evidence>
<evidence type="ECO:0000313" key="19">
    <source>
        <dbReference type="Proteomes" id="UP000092583"/>
    </source>
</evidence>
<dbReference type="GO" id="GO:0003743">
    <property type="term" value="F:translation initiation factor activity"/>
    <property type="evidence" value="ECO:0007669"/>
    <property type="project" value="UniProtKB-KW"/>
</dbReference>
<keyword evidence="5 18" id="KW-0347">Helicase</keyword>
<dbReference type="GO" id="GO:0003723">
    <property type="term" value="F:RNA binding"/>
    <property type="evidence" value="ECO:0007669"/>
    <property type="project" value="UniProtKB-KW"/>
</dbReference>
<dbReference type="SMART" id="SM00490">
    <property type="entry name" value="HELICc"/>
    <property type="match status" value="1"/>
</dbReference>
<dbReference type="AlphaFoldDB" id="A0A1B9IQR2"/>
<organism evidence="18 19">
    <name type="scientific">Kwoniella mangroviensis CBS 10435</name>
    <dbReference type="NCBI Taxonomy" id="1331196"/>
    <lineage>
        <taxon>Eukaryota</taxon>
        <taxon>Fungi</taxon>
        <taxon>Dikarya</taxon>
        <taxon>Basidiomycota</taxon>
        <taxon>Agaricomycotina</taxon>
        <taxon>Tremellomycetes</taxon>
        <taxon>Tremellales</taxon>
        <taxon>Cryptococcaceae</taxon>
        <taxon>Kwoniella</taxon>
    </lineage>
</organism>
<evidence type="ECO:0000256" key="8">
    <source>
        <dbReference type="ARBA" id="ARBA00022917"/>
    </source>
</evidence>
<dbReference type="SUPFAM" id="SSF52540">
    <property type="entry name" value="P-loop containing nucleoside triphosphate hydrolases"/>
    <property type="match status" value="1"/>
</dbReference>
<dbReference type="Gene3D" id="3.40.50.300">
    <property type="entry name" value="P-loop containing nucleotide triphosphate hydrolases"/>
    <property type="match status" value="2"/>
</dbReference>
<dbReference type="Pfam" id="PF00271">
    <property type="entry name" value="Helicase_C"/>
    <property type="match status" value="1"/>
</dbReference>
<dbReference type="EMBL" id="KI669462">
    <property type="protein sequence ID" value="OCF57882.1"/>
    <property type="molecule type" value="Genomic_DNA"/>
</dbReference>
<feature type="domain" description="Helicase ATP-binding" evidence="15">
    <location>
        <begin position="35"/>
        <end position="205"/>
    </location>
</feature>
<dbReference type="CDD" id="cd18787">
    <property type="entry name" value="SF2_C_DEAD"/>
    <property type="match status" value="1"/>
</dbReference>
<dbReference type="PROSITE" id="PS51195">
    <property type="entry name" value="Q_MOTIF"/>
    <property type="match status" value="1"/>
</dbReference>
<keyword evidence="7" id="KW-0694">RNA-binding</keyword>
<comment type="function">
    <text evidence="11">ATP-dependent RNA helicase which is a subunit of the eIF4F complex involved in cap recognition and is required for mRNA binding to ribosome. In the current model of translation initiation, eIF4A unwinds RNA secondary structures in the 5'-UTR of mRNAs which is necessary to allow efficient binding of the small ribosomal subunit, and subsequent scanning for the initiator codon.</text>
</comment>
<name>A0A1B9IQR2_9TREE</name>
<evidence type="ECO:0000256" key="14">
    <source>
        <dbReference type="PROSITE-ProRule" id="PRU00552"/>
    </source>
</evidence>
<keyword evidence="19" id="KW-1185">Reference proteome</keyword>
<dbReference type="InterPro" id="IPR014001">
    <property type="entry name" value="Helicase_ATP-bd"/>
</dbReference>
<proteinExistence type="inferred from homology"/>
<dbReference type="PROSITE" id="PS51194">
    <property type="entry name" value="HELICASE_CTER"/>
    <property type="match status" value="1"/>
</dbReference>
<dbReference type="InterPro" id="IPR001650">
    <property type="entry name" value="Helicase_C-like"/>
</dbReference>
<evidence type="ECO:0000259" key="17">
    <source>
        <dbReference type="PROSITE" id="PS51195"/>
    </source>
</evidence>
<evidence type="ECO:0000259" key="16">
    <source>
        <dbReference type="PROSITE" id="PS51194"/>
    </source>
</evidence>
<sequence>MFTSLVEALNLKEDLLRGIYAYNFEKPSAIQQRAIIPIMRGRDVIAQAQSGTGKTATFSISALQSIDTKIRETQVLVLSPTRELAIQIQTVVLALGDYMNVSCHACIGGTSVGEDIRKLEAGQQVVSGTPGRVFDMIRRRNLRTKDIKMLILDESDELLNKGFKDQIYDIYRYLPPATQVVVVSATLPHDVLEMTTKFMTDPIRILVKRDELTLEGIKQFFVAVEKEDWKFDTLCDLYDTLTITQAVIFCNTRRKVDWLTEKMREANFTVSSMHGEMVQKERDAIMAEFRGGQSRVLITTDVWARGIDVQQVSLVINYDLPTSRENYLHRIGRSGRFGRKGVAINFVTVEDVRILRDIEQYYSTQIDEMPMNVTELT</sequence>
<feature type="short sequence motif" description="Q motif" evidence="14">
    <location>
        <begin position="4"/>
        <end position="32"/>
    </location>
</feature>
<reference evidence="19" key="2">
    <citation type="submission" date="2013-12" db="EMBL/GenBank/DDBJ databases">
        <title>Evolution of pathogenesis and genome organization in the Tremellales.</title>
        <authorList>
            <person name="Cuomo C."/>
            <person name="Litvintseva A."/>
            <person name="Heitman J."/>
            <person name="Chen Y."/>
            <person name="Sun S."/>
            <person name="Springer D."/>
            <person name="Dromer F."/>
            <person name="Young S."/>
            <person name="Zeng Q."/>
            <person name="Chapman S."/>
            <person name="Gujja S."/>
            <person name="Saif S."/>
            <person name="Birren B."/>
        </authorList>
    </citation>
    <scope>NUCLEOTIDE SEQUENCE [LARGE SCALE GENOMIC DNA]</scope>
    <source>
        <strain evidence="19">CBS 10435</strain>
    </source>
</reference>
<keyword evidence="8" id="KW-0648">Protein biosynthesis</keyword>